<dbReference type="AlphaFoldDB" id="A0A8K0G785"/>
<evidence type="ECO:0000256" key="1">
    <source>
        <dbReference type="ARBA" id="ARBA00022448"/>
    </source>
</evidence>
<keyword evidence="1" id="KW-0813">Transport</keyword>
<keyword evidence="3" id="KW-0677">Repeat</keyword>
<dbReference type="PROSITE" id="PS50088">
    <property type="entry name" value="ANK_REPEAT"/>
    <property type="match status" value="1"/>
</dbReference>
<feature type="repeat" description="ANK" evidence="7">
    <location>
        <begin position="15"/>
        <end position="47"/>
    </location>
</feature>
<gene>
    <name evidence="8" type="ORF">ILUMI_17499</name>
</gene>
<dbReference type="GO" id="GO:0022857">
    <property type="term" value="F:transmembrane transporter activity"/>
    <property type="evidence" value="ECO:0007669"/>
    <property type="project" value="TreeGrafter"/>
</dbReference>
<keyword evidence="9" id="KW-1185">Reference proteome</keyword>
<keyword evidence="4 7" id="KW-0040">ANK repeat</keyword>
<evidence type="ECO:0000313" key="8">
    <source>
        <dbReference type="EMBL" id="KAF2888674.1"/>
    </source>
</evidence>
<dbReference type="GO" id="GO:0034220">
    <property type="term" value="P:monoatomic ion transmembrane transport"/>
    <property type="evidence" value="ECO:0007669"/>
    <property type="project" value="UniProtKB-KW"/>
</dbReference>
<dbReference type="Pfam" id="PF00023">
    <property type="entry name" value="Ank"/>
    <property type="match status" value="1"/>
</dbReference>
<dbReference type="Gene3D" id="1.25.40.20">
    <property type="entry name" value="Ankyrin repeat-containing domain"/>
    <property type="match status" value="1"/>
</dbReference>
<dbReference type="GO" id="GO:1902495">
    <property type="term" value="C:transmembrane transporter complex"/>
    <property type="evidence" value="ECO:0007669"/>
    <property type="project" value="TreeGrafter"/>
</dbReference>
<evidence type="ECO:0000256" key="2">
    <source>
        <dbReference type="ARBA" id="ARBA00022606"/>
    </source>
</evidence>
<protein>
    <submittedName>
        <fullName evidence="8">Uncharacterized protein</fullName>
    </submittedName>
</protein>
<evidence type="ECO:0000256" key="5">
    <source>
        <dbReference type="ARBA" id="ARBA00023065"/>
    </source>
</evidence>
<dbReference type="InterPro" id="IPR036770">
    <property type="entry name" value="Ankyrin_rpt-contain_sf"/>
</dbReference>
<reference evidence="8" key="1">
    <citation type="submission" date="2019-08" db="EMBL/GenBank/DDBJ databases">
        <title>The genome of the North American firefly Photinus pyralis.</title>
        <authorList>
            <consortium name="Photinus pyralis genome working group"/>
            <person name="Fallon T.R."/>
            <person name="Sander Lower S.E."/>
            <person name="Weng J.-K."/>
        </authorList>
    </citation>
    <scope>NUCLEOTIDE SEQUENCE</scope>
    <source>
        <strain evidence="8">TRF0915ILg1</strain>
        <tissue evidence="8">Whole body</tissue>
    </source>
</reference>
<evidence type="ECO:0000256" key="7">
    <source>
        <dbReference type="PROSITE-ProRule" id="PRU00023"/>
    </source>
</evidence>
<proteinExistence type="predicted"/>
<comment type="caution">
    <text evidence="8">The sequence shown here is derived from an EMBL/GenBank/DDBJ whole genome shotgun (WGS) entry which is preliminary data.</text>
</comment>
<evidence type="ECO:0000313" key="9">
    <source>
        <dbReference type="Proteomes" id="UP000801492"/>
    </source>
</evidence>
<feature type="non-terminal residue" evidence="8">
    <location>
        <position position="168"/>
    </location>
</feature>
<dbReference type="OrthoDB" id="2157354at2759"/>
<accession>A0A8K0G785</accession>
<evidence type="ECO:0000256" key="6">
    <source>
        <dbReference type="ARBA" id="ARBA00023303"/>
    </source>
</evidence>
<dbReference type="InterPro" id="IPR002110">
    <property type="entry name" value="Ankyrin_rpt"/>
</dbReference>
<dbReference type="EMBL" id="VTPC01074981">
    <property type="protein sequence ID" value="KAF2888674.1"/>
    <property type="molecule type" value="Genomic_DNA"/>
</dbReference>
<dbReference type="Proteomes" id="UP000801492">
    <property type="component" value="Unassembled WGS sequence"/>
</dbReference>
<sequence length="168" mass="19745">MKHKHKLNVNTVDQYKNTALHLAARYGGPERTLELLRAGASMACRNKYDELPIADIDANTLETHLDECLKFKVNHDINEKNFTTIYNYRTLLPPREIKNKDEVNENVHDAETANNLITEKMQQLTSETQVISYISKSAELRHLLMHPVVTSFLYIKWHRIRWLFWINL</sequence>
<dbReference type="PANTHER" id="PTHR47143">
    <property type="entry name" value="TRANSIENT RECEPTOR POTENTIAL CATION CHANNEL PROTEIN PAINLESS"/>
    <property type="match status" value="1"/>
</dbReference>
<keyword evidence="5" id="KW-0406">Ion transport</keyword>
<dbReference type="SUPFAM" id="SSF48403">
    <property type="entry name" value="Ankyrin repeat"/>
    <property type="match status" value="1"/>
</dbReference>
<name>A0A8K0G785_IGNLU</name>
<evidence type="ECO:0000256" key="4">
    <source>
        <dbReference type="ARBA" id="ARBA00023043"/>
    </source>
</evidence>
<dbReference type="PANTHER" id="PTHR47143:SF4">
    <property type="entry name" value="TRANSIENT RECEPTOR POTENTIAL CATION CHANNEL PROTEIN PAINLESS"/>
    <property type="match status" value="1"/>
</dbReference>
<keyword evidence="2" id="KW-0716">Sensory transduction</keyword>
<dbReference type="InterPro" id="IPR052076">
    <property type="entry name" value="TRP_cation_channel"/>
</dbReference>
<organism evidence="8 9">
    <name type="scientific">Ignelater luminosus</name>
    <name type="common">Cucubano</name>
    <name type="synonym">Pyrophorus luminosus</name>
    <dbReference type="NCBI Taxonomy" id="2038154"/>
    <lineage>
        <taxon>Eukaryota</taxon>
        <taxon>Metazoa</taxon>
        <taxon>Ecdysozoa</taxon>
        <taxon>Arthropoda</taxon>
        <taxon>Hexapoda</taxon>
        <taxon>Insecta</taxon>
        <taxon>Pterygota</taxon>
        <taxon>Neoptera</taxon>
        <taxon>Endopterygota</taxon>
        <taxon>Coleoptera</taxon>
        <taxon>Polyphaga</taxon>
        <taxon>Elateriformia</taxon>
        <taxon>Elateroidea</taxon>
        <taxon>Elateridae</taxon>
        <taxon>Agrypninae</taxon>
        <taxon>Pyrophorini</taxon>
        <taxon>Ignelater</taxon>
    </lineage>
</organism>
<keyword evidence="6" id="KW-0407">Ion channel</keyword>
<evidence type="ECO:0000256" key="3">
    <source>
        <dbReference type="ARBA" id="ARBA00022737"/>
    </source>
</evidence>